<gene>
    <name evidence="3" type="ORF">J2S14_002019</name>
</gene>
<organism evidence="3 4">
    <name type="scientific">Lederbergia wuyishanensis</name>
    <dbReference type="NCBI Taxonomy" id="1347903"/>
    <lineage>
        <taxon>Bacteria</taxon>
        <taxon>Bacillati</taxon>
        <taxon>Bacillota</taxon>
        <taxon>Bacilli</taxon>
        <taxon>Bacillales</taxon>
        <taxon>Bacillaceae</taxon>
        <taxon>Lederbergia</taxon>
    </lineage>
</organism>
<keyword evidence="4" id="KW-1185">Reference proteome</keyword>
<proteinExistence type="predicted"/>
<comment type="caution">
    <text evidence="3">The sequence shown here is derived from an EMBL/GenBank/DDBJ whole genome shotgun (WGS) entry which is preliminary data.</text>
</comment>
<keyword evidence="1" id="KW-0472">Membrane</keyword>
<evidence type="ECO:0000313" key="4">
    <source>
        <dbReference type="Proteomes" id="UP001232343"/>
    </source>
</evidence>
<feature type="transmembrane region" description="Helical" evidence="1">
    <location>
        <begin position="30"/>
        <end position="53"/>
    </location>
</feature>
<keyword evidence="1" id="KW-1133">Transmembrane helix</keyword>
<reference evidence="3 4" key="1">
    <citation type="submission" date="2023-07" db="EMBL/GenBank/DDBJ databases">
        <title>Genomic Encyclopedia of Type Strains, Phase IV (KMG-IV): sequencing the most valuable type-strain genomes for metagenomic binning, comparative biology and taxonomic classification.</title>
        <authorList>
            <person name="Goeker M."/>
        </authorList>
    </citation>
    <scope>NUCLEOTIDE SEQUENCE [LARGE SCALE GENOMIC DNA]</scope>
    <source>
        <strain evidence="3 4">DSM 27848</strain>
    </source>
</reference>
<sequence length="60" mass="6723">MNAKINKIYKRQSVQGVCGGIADFFGISPLIVRIIFLFTPGSLLIYILLAYTLPENQSLY</sequence>
<dbReference type="Proteomes" id="UP001232343">
    <property type="component" value="Unassembled WGS sequence"/>
</dbReference>
<dbReference type="InterPro" id="IPR007168">
    <property type="entry name" value="Phageshock_PspC_N"/>
</dbReference>
<evidence type="ECO:0000259" key="2">
    <source>
        <dbReference type="Pfam" id="PF04024"/>
    </source>
</evidence>
<evidence type="ECO:0000313" key="3">
    <source>
        <dbReference type="EMBL" id="MDQ0343205.1"/>
    </source>
</evidence>
<dbReference type="Pfam" id="PF04024">
    <property type="entry name" value="PspC"/>
    <property type="match status" value="1"/>
</dbReference>
<protein>
    <submittedName>
        <fullName evidence="3">Phage shock protein PspC (Stress-responsive transcriptional regulator)</fullName>
    </submittedName>
</protein>
<name>A0ABU0D486_9BACI</name>
<keyword evidence="1" id="KW-0812">Transmembrane</keyword>
<dbReference type="RefSeq" id="WP_244681803.1">
    <property type="nucleotide sequence ID" value="NZ_JALIRM010000008.1"/>
</dbReference>
<evidence type="ECO:0000256" key="1">
    <source>
        <dbReference type="SAM" id="Phobius"/>
    </source>
</evidence>
<feature type="domain" description="Phage shock protein PspC N-terminal" evidence="2">
    <location>
        <begin position="12"/>
        <end position="55"/>
    </location>
</feature>
<accession>A0ABU0D486</accession>
<dbReference type="EMBL" id="JAUSUO010000004">
    <property type="protein sequence ID" value="MDQ0343205.1"/>
    <property type="molecule type" value="Genomic_DNA"/>
</dbReference>